<accession>A0A6G5A0Z1</accession>
<feature type="signal peptide" evidence="1">
    <location>
        <begin position="1"/>
        <end position="25"/>
    </location>
</feature>
<evidence type="ECO:0000313" key="2">
    <source>
        <dbReference type="EMBL" id="NIE44682.1"/>
    </source>
</evidence>
<keyword evidence="1" id="KW-0732">Signal</keyword>
<proteinExistence type="predicted"/>
<sequence>MRIAFIALAFVAVVIVCLELHLAEGKLHLKVPKVKLRSGVKVRGPKMRKARVRIPRTKHLGKTLGHAALGTTNVVSSLGTTGANIAQTVLGNQNGQTDDETASR</sequence>
<dbReference type="AlphaFoldDB" id="A0A6G5A0Z1"/>
<feature type="chain" id="PRO_5026271520" evidence="1">
    <location>
        <begin position="26"/>
        <end position="104"/>
    </location>
</feature>
<reference evidence="2" key="1">
    <citation type="submission" date="2020-03" db="EMBL/GenBank/DDBJ databases">
        <title>A transcriptome and proteome of the tick Rhipicephalus microplus shaped by the genetic composition of its hosts and developmental stage.</title>
        <authorList>
            <person name="Garcia G.R."/>
            <person name="Ribeiro J.M.C."/>
            <person name="Maruyama S.R."/>
            <person name="Gardinasse L.G."/>
            <person name="Nelson K."/>
            <person name="Ferreira B.R."/>
            <person name="Andrade T.G."/>
            <person name="Santos I.K.F.M."/>
        </authorList>
    </citation>
    <scope>NUCLEOTIDE SEQUENCE</scope>
    <source>
        <strain evidence="2">NSGR</strain>
        <tissue evidence="2">Salivary glands</tissue>
    </source>
</reference>
<name>A0A6G5A0Z1_RHIMP</name>
<evidence type="ECO:0000256" key="1">
    <source>
        <dbReference type="SAM" id="SignalP"/>
    </source>
</evidence>
<organism evidence="2">
    <name type="scientific">Rhipicephalus microplus</name>
    <name type="common">Cattle tick</name>
    <name type="synonym">Boophilus microplus</name>
    <dbReference type="NCBI Taxonomy" id="6941"/>
    <lineage>
        <taxon>Eukaryota</taxon>
        <taxon>Metazoa</taxon>
        <taxon>Ecdysozoa</taxon>
        <taxon>Arthropoda</taxon>
        <taxon>Chelicerata</taxon>
        <taxon>Arachnida</taxon>
        <taxon>Acari</taxon>
        <taxon>Parasitiformes</taxon>
        <taxon>Ixodida</taxon>
        <taxon>Ixodoidea</taxon>
        <taxon>Ixodidae</taxon>
        <taxon>Rhipicephalinae</taxon>
        <taxon>Rhipicephalus</taxon>
        <taxon>Boophilus</taxon>
    </lineage>
</organism>
<dbReference type="EMBL" id="GIKN01002409">
    <property type="protein sequence ID" value="NIE44682.1"/>
    <property type="molecule type" value="Transcribed_RNA"/>
</dbReference>
<protein>
    <submittedName>
        <fullName evidence="2">Putative conserved secreted protein</fullName>
    </submittedName>
</protein>